<dbReference type="SMART" id="SM00354">
    <property type="entry name" value="HTH_LACI"/>
    <property type="match status" value="1"/>
</dbReference>
<keyword evidence="3" id="KW-0804">Transcription</keyword>
<dbReference type="PANTHER" id="PTHR30146">
    <property type="entry name" value="LACI-RELATED TRANSCRIPTIONAL REPRESSOR"/>
    <property type="match status" value="1"/>
</dbReference>
<dbReference type="InterPro" id="IPR046335">
    <property type="entry name" value="LacI/GalR-like_sensor"/>
</dbReference>
<protein>
    <submittedName>
        <fullName evidence="5">LacI family transcriptional regulator</fullName>
    </submittedName>
</protein>
<dbReference type="SUPFAM" id="SSF53822">
    <property type="entry name" value="Periplasmic binding protein-like I"/>
    <property type="match status" value="1"/>
</dbReference>
<evidence type="ECO:0000259" key="4">
    <source>
        <dbReference type="PROSITE" id="PS50932"/>
    </source>
</evidence>
<evidence type="ECO:0000256" key="1">
    <source>
        <dbReference type="ARBA" id="ARBA00023015"/>
    </source>
</evidence>
<gene>
    <name evidence="5" type="ORF">GCM10011583_34810</name>
</gene>
<sequence length="347" mass="36969">MAQSVGIKDVARVAGVSVGTVSNVINRPDSVAEETRARVLSTIERLGYVRSESARHLRAGRSRIIALLVLDMANPFFVDVATGAERVARQSGLGVMLCNSAQSSSEEAEYLGLFSEQRVRGVLITPTDETGRNLESFRRQDIPFVFVDRVVSSDEGCSVSVDDVTGGALAMRHLLAQGHTDIAYVSGPLHLAQCRDRRAGALLALEEAGLPADRLRVVEAERLDVSAGRDSGARLLGLHIRPSAVFCANDLLALGVLQSMYGAGVAVPDEMALVGYDDIEFASAAAVPLTSVRQPASQMGRLAAELLIEETGESAADHRHQRIVLQPELVVRESSMPRAGGGHGPRG</sequence>
<evidence type="ECO:0000313" key="5">
    <source>
        <dbReference type="EMBL" id="GGK00391.1"/>
    </source>
</evidence>
<organism evidence="5 6">
    <name type="scientific">Streptomyces camponoticapitis</name>
    <dbReference type="NCBI Taxonomy" id="1616125"/>
    <lineage>
        <taxon>Bacteria</taxon>
        <taxon>Bacillati</taxon>
        <taxon>Actinomycetota</taxon>
        <taxon>Actinomycetes</taxon>
        <taxon>Kitasatosporales</taxon>
        <taxon>Streptomycetaceae</taxon>
        <taxon>Streptomyces</taxon>
    </lineage>
</organism>
<accession>A0ABQ2ECN9</accession>
<dbReference type="InterPro" id="IPR028082">
    <property type="entry name" value="Peripla_BP_I"/>
</dbReference>
<dbReference type="InterPro" id="IPR010982">
    <property type="entry name" value="Lambda_DNA-bd_dom_sf"/>
</dbReference>
<dbReference type="Proteomes" id="UP000660265">
    <property type="component" value="Unassembled WGS sequence"/>
</dbReference>
<dbReference type="Pfam" id="PF13377">
    <property type="entry name" value="Peripla_BP_3"/>
    <property type="match status" value="1"/>
</dbReference>
<dbReference type="Pfam" id="PF00356">
    <property type="entry name" value="LacI"/>
    <property type="match status" value="1"/>
</dbReference>
<dbReference type="RefSeq" id="WP_189108384.1">
    <property type="nucleotide sequence ID" value="NZ_BMMV01000010.1"/>
</dbReference>
<name>A0ABQ2ECN9_9ACTN</name>
<dbReference type="Gene3D" id="1.10.260.40">
    <property type="entry name" value="lambda repressor-like DNA-binding domains"/>
    <property type="match status" value="1"/>
</dbReference>
<dbReference type="PROSITE" id="PS00356">
    <property type="entry name" value="HTH_LACI_1"/>
    <property type="match status" value="1"/>
</dbReference>
<proteinExistence type="predicted"/>
<keyword evidence="1" id="KW-0805">Transcription regulation</keyword>
<dbReference type="CDD" id="cd06293">
    <property type="entry name" value="PBP1_LacI-like"/>
    <property type="match status" value="1"/>
</dbReference>
<dbReference type="PANTHER" id="PTHR30146:SF109">
    <property type="entry name" value="HTH-TYPE TRANSCRIPTIONAL REGULATOR GALS"/>
    <property type="match status" value="1"/>
</dbReference>
<dbReference type="InterPro" id="IPR000843">
    <property type="entry name" value="HTH_LacI"/>
</dbReference>
<feature type="domain" description="HTH lacI-type" evidence="4">
    <location>
        <begin position="5"/>
        <end position="59"/>
    </location>
</feature>
<dbReference type="Gene3D" id="3.40.50.2300">
    <property type="match status" value="2"/>
</dbReference>
<evidence type="ECO:0000313" key="6">
    <source>
        <dbReference type="Proteomes" id="UP000660265"/>
    </source>
</evidence>
<evidence type="ECO:0000256" key="3">
    <source>
        <dbReference type="ARBA" id="ARBA00023163"/>
    </source>
</evidence>
<comment type="caution">
    <text evidence="5">The sequence shown here is derived from an EMBL/GenBank/DDBJ whole genome shotgun (WGS) entry which is preliminary data.</text>
</comment>
<keyword evidence="2" id="KW-0238">DNA-binding</keyword>
<dbReference type="EMBL" id="BMMV01000010">
    <property type="protein sequence ID" value="GGK00391.1"/>
    <property type="molecule type" value="Genomic_DNA"/>
</dbReference>
<dbReference type="SUPFAM" id="SSF47413">
    <property type="entry name" value="lambda repressor-like DNA-binding domains"/>
    <property type="match status" value="1"/>
</dbReference>
<keyword evidence="6" id="KW-1185">Reference proteome</keyword>
<dbReference type="PROSITE" id="PS50932">
    <property type="entry name" value="HTH_LACI_2"/>
    <property type="match status" value="1"/>
</dbReference>
<reference evidence="6" key="1">
    <citation type="journal article" date="2019" name="Int. J. Syst. Evol. Microbiol.">
        <title>The Global Catalogue of Microorganisms (GCM) 10K type strain sequencing project: providing services to taxonomists for standard genome sequencing and annotation.</title>
        <authorList>
            <consortium name="The Broad Institute Genomics Platform"/>
            <consortium name="The Broad Institute Genome Sequencing Center for Infectious Disease"/>
            <person name="Wu L."/>
            <person name="Ma J."/>
        </authorList>
    </citation>
    <scope>NUCLEOTIDE SEQUENCE [LARGE SCALE GENOMIC DNA]</scope>
    <source>
        <strain evidence="6">CGMCC 4.7275</strain>
    </source>
</reference>
<evidence type="ECO:0000256" key="2">
    <source>
        <dbReference type="ARBA" id="ARBA00023125"/>
    </source>
</evidence>
<dbReference type="CDD" id="cd01392">
    <property type="entry name" value="HTH_LacI"/>
    <property type="match status" value="1"/>
</dbReference>